<dbReference type="GO" id="GO:0034511">
    <property type="term" value="F:U3 snoRNA binding"/>
    <property type="evidence" value="ECO:0007669"/>
    <property type="project" value="InterPro"/>
</dbReference>
<evidence type="ECO:0000313" key="8">
    <source>
        <dbReference type="Proteomes" id="UP001295423"/>
    </source>
</evidence>
<evidence type="ECO:0000256" key="4">
    <source>
        <dbReference type="ARBA" id="ARBA00023242"/>
    </source>
</evidence>
<evidence type="ECO:0000256" key="3">
    <source>
        <dbReference type="ARBA" id="ARBA00022737"/>
    </source>
</evidence>
<feature type="compositionally biased region" description="Acidic residues" evidence="6">
    <location>
        <begin position="35"/>
        <end position="59"/>
    </location>
</feature>
<accession>A0AAD2CRH1</accession>
<dbReference type="PANTHER" id="PTHR19865">
    <property type="entry name" value="U3 SMALL NUCLEOLAR RNA INTERACTING PROTEIN 2"/>
    <property type="match status" value="1"/>
</dbReference>
<reference evidence="7" key="1">
    <citation type="submission" date="2023-08" db="EMBL/GenBank/DDBJ databases">
        <authorList>
            <person name="Audoor S."/>
            <person name="Bilcke G."/>
        </authorList>
    </citation>
    <scope>NUCLEOTIDE SEQUENCE</scope>
</reference>
<dbReference type="SUPFAM" id="SSF50978">
    <property type="entry name" value="WD40 repeat-like"/>
    <property type="match status" value="1"/>
</dbReference>
<organism evidence="7 8">
    <name type="scientific">Cylindrotheca closterium</name>
    <dbReference type="NCBI Taxonomy" id="2856"/>
    <lineage>
        <taxon>Eukaryota</taxon>
        <taxon>Sar</taxon>
        <taxon>Stramenopiles</taxon>
        <taxon>Ochrophyta</taxon>
        <taxon>Bacillariophyta</taxon>
        <taxon>Bacillariophyceae</taxon>
        <taxon>Bacillariophycidae</taxon>
        <taxon>Bacillariales</taxon>
        <taxon>Bacillariaceae</taxon>
        <taxon>Cylindrotheca</taxon>
    </lineage>
</organism>
<feature type="repeat" description="WD" evidence="5">
    <location>
        <begin position="251"/>
        <end position="292"/>
    </location>
</feature>
<dbReference type="PANTHER" id="PTHR19865:SF0">
    <property type="entry name" value="U3 SMALL NUCLEOLAR RNA-INTERACTING PROTEIN 2"/>
    <property type="match status" value="1"/>
</dbReference>
<dbReference type="Gene3D" id="2.130.10.10">
    <property type="entry name" value="YVTN repeat-like/Quinoprotein amine dehydrogenase"/>
    <property type="match status" value="1"/>
</dbReference>
<comment type="subcellular location">
    <subcellularLocation>
        <location evidence="1">Nucleus</location>
    </subcellularLocation>
</comment>
<comment type="caution">
    <text evidence="7">The sequence shown here is derived from an EMBL/GenBank/DDBJ whole genome shotgun (WGS) entry which is preliminary data.</text>
</comment>
<dbReference type="PROSITE" id="PS50294">
    <property type="entry name" value="WD_REPEATS_REGION"/>
    <property type="match status" value="1"/>
</dbReference>
<dbReference type="SMART" id="SM00320">
    <property type="entry name" value="WD40"/>
    <property type="match status" value="6"/>
</dbReference>
<dbReference type="InterPro" id="IPR015943">
    <property type="entry name" value="WD40/YVTN_repeat-like_dom_sf"/>
</dbReference>
<keyword evidence="4" id="KW-0539">Nucleus</keyword>
<gene>
    <name evidence="7" type="ORF">CYCCA115_LOCUS8254</name>
</gene>
<protein>
    <recommendedName>
        <fullName evidence="9">U3 small nucleolar RNA-interacting protein 2</fullName>
    </recommendedName>
</protein>
<name>A0AAD2CRH1_9STRA</name>
<evidence type="ECO:0000256" key="2">
    <source>
        <dbReference type="ARBA" id="ARBA00022574"/>
    </source>
</evidence>
<dbReference type="EMBL" id="CAKOGP040001112">
    <property type="protein sequence ID" value="CAJ1943054.1"/>
    <property type="molecule type" value="Genomic_DNA"/>
</dbReference>
<dbReference type="GO" id="GO:0032040">
    <property type="term" value="C:small-subunit processome"/>
    <property type="evidence" value="ECO:0007669"/>
    <property type="project" value="TreeGrafter"/>
</dbReference>
<feature type="repeat" description="WD" evidence="5">
    <location>
        <begin position="153"/>
        <end position="194"/>
    </location>
</feature>
<feature type="compositionally biased region" description="Acidic residues" evidence="6">
    <location>
        <begin position="78"/>
        <end position="95"/>
    </location>
</feature>
<sequence length="514" mass="56826">MSRVQRKTEDSKGSLSGGGKKQKTIDLGWNRNDEDIVSSDDEENLEPSLDDEELEEEETLDAKKIRLAREYLRKLETEDSDDSSSSSSEDDEGDTGYDRIGVKLQRERLKREGTLERAVAGKVESCVSSFEQSLGSIESHEKSWIDDGKINLLRGHDLTPTCVALQSDGATAISGSKDHSVILWDVDQQKKSLILCKSWKKQNSSELSRGEGEVLSVACSDDGNYAAVGRRDATVSIFDVRAGKNSLVKTFTGHKGPITTLAFRTQSLQLFSGSEDRCIRHYNLSEQMYVETLYGHQFGVTSVDCHRKERPISVGRDRTARAWKLAEDTHLIFRGGARLSSADCVRVMKDDWFMTGHDDGSLNLWMTDKKKAVKTFDHAHGVDGGVGRGICSLASLRGSDLAVSGSYDGYLRLWKLAMGSTLDSRGMEEMNRIPLSGYLNGIAVGPKARFCVAACGQEPKLGRWHRVPKAKNRLAIVQLRWDNDDESDEEVGDEMNASSGSEMESAEESSASDE</sequence>
<dbReference type="InterPro" id="IPR001680">
    <property type="entry name" value="WD40_rpt"/>
</dbReference>
<dbReference type="InterPro" id="IPR019775">
    <property type="entry name" value="WD40_repeat_CS"/>
</dbReference>
<evidence type="ECO:0000256" key="6">
    <source>
        <dbReference type="SAM" id="MobiDB-lite"/>
    </source>
</evidence>
<keyword evidence="3" id="KW-0677">Repeat</keyword>
<feature type="region of interest" description="Disordered" evidence="6">
    <location>
        <begin position="1"/>
        <end position="60"/>
    </location>
</feature>
<feature type="compositionally biased region" description="Basic and acidic residues" evidence="6">
    <location>
        <begin position="1"/>
        <end position="12"/>
    </location>
</feature>
<dbReference type="PROSITE" id="PS00678">
    <property type="entry name" value="WD_REPEATS_1"/>
    <property type="match status" value="1"/>
</dbReference>
<dbReference type="FunFam" id="2.130.10.10:FF:000509">
    <property type="entry name" value="U3 small nucleolar RNA-interacting protein"/>
    <property type="match status" value="1"/>
</dbReference>
<dbReference type="AlphaFoldDB" id="A0AAD2CRH1"/>
<evidence type="ECO:0000256" key="1">
    <source>
        <dbReference type="ARBA" id="ARBA00004123"/>
    </source>
</evidence>
<feature type="compositionally biased region" description="Acidic residues" evidence="6">
    <location>
        <begin position="504"/>
        <end position="514"/>
    </location>
</feature>
<feature type="region of interest" description="Disordered" evidence="6">
    <location>
        <begin position="76"/>
        <end position="101"/>
    </location>
</feature>
<keyword evidence="2 5" id="KW-0853">WD repeat</keyword>
<dbReference type="PROSITE" id="PS50082">
    <property type="entry name" value="WD_REPEATS_2"/>
    <property type="match status" value="2"/>
</dbReference>
<evidence type="ECO:0008006" key="9">
    <source>
        <dbReference type="Google" id="ProtNLM"/>
    </source>
</evidence>
<dbReference type="InterPro" id="IPR036322">
    <property type="entry name" value="WD40_repeat_dom_sf"/>
</dbReference>
<feature type="region of interest" description="Disordered" evidence="6">
    <location>
        <begin position="483"/>
        <end position="514"/>
    </location>
</feature>
<dbReference type="Proteomes" id="UP001295423">
    <property type="component" value="Unassembled WGS sequence"/>
</dbReference>
<dbReference type="Pfam" id="PF00400">
    <property type="entry name" value="WD40"/>
    <property type="match status" value="5"/>
</dbReference>
<evidence type="ECO:0000256" key="5">
    <source>
        <dbReference type="PROSITE-ProRule" id="PRU00221"/>
    </source>
</evidence>
<evidence type="ECO:0000313" key="7">
    <source>
        <dbReference type="EMBL" id="CAJ1943054.1"/>
    </source>
</evidence>
<dbReference type="InterPro" id="IPR039241">
    <property type="entry name" value="Rrp9-like"/>
</dbReference>
<proteinExistence type="predicted"/>
<feature type="compositionally biased region" description="Acidic residues" evidence="6">
    <location>
        <begin position="483"/>
        <end position="493"/>
    </location>
</feature>
<keyword evidence="8" id="KW-1185">Reference proteome</keyword>